<sequence>MTQKSDMYQEQAIRGLRKDGSKIEKPKEQFELAFDGAWSSWSETSNNSRPGRILHRL</sequence>
<evidence type="ECO:0000313" key="3">
    <source>
        <dbReference type="Proteomes" id="UP000030663"/>
    </source>
</evidence>
<feature type="region of interest" description="Disordered" evidence="1">
    <location>
        <begin position="1"/>
        <end position="24"/>
    </location>
</feature>
<dbReference type="AlphaFoldDB" id="X0B6J9"/>
<evidence type="ECO:0000256" key="1">
    <source>
        <dbReference type="SAM" id="MobiDB-lite"/>
    </source>
</evidence>
<dbReference type="HOGENOM" id="CLU_2996587_0_0_1"/>
<dbReference type="EMBL" id="JH658578">
    <property type="protein sequence ID" value="EXK77740.1"/>
    <property type="molecule type" value="Genomic_DNA"/>
</dbReference>
<reference evidence="2 3" key="1">
    <citation type="submission" date="2011-11" db="EMBL/GenBank/DDBJ databases">
        <title>The Genome Sequence of Fusarium oxysporum PHW815.</title>
        <authorList>
            <consortium name="The Broad Institute Genome Sequencing Platform"/>
            <person name="Ma L.-J."/>
            <person name="Gale L.R."/>
            <person name="Schwartz D.C."/>
            <person name="Zhou S."/>
            <person name="Corby-Kistler H."/>
            <person name="Young S.K."/>
            <person name="Zeng Q."/>
            <person name="Gargeya S."/>
            <person name="Fitzgerald M."/>
            <person name="Haas B."/>
            <person name="Abouelleil A."/>
            <person name="Alvarado L."/>
            <person name="Arachchi H.M."/>
            <person name="Berlin A."/>
            <person name="Brown A."/>
            <person name="Chapman S.B."/>
            <person name="Chen Z."/>
            <person name="Dunbar C."/>
            <person name="Freedman E."/>
            <person name="Gearin G."/>
            <person name="Goldberg J."/>
            <person name="Griggs A."/>
            <person name="Gujja S."/>
            <person name="Heiman D."/>
            <person name="Howarth C."/>
            <person name="Larson L."/>
            <person name="Lui A."/>
            <person name="MacDonald P.J.P."/>
            <person name="Montmayeur A."/>
            <person name="Murphy C."/>
            <person name="Neiman D."/>
            <person name="Pearson M."/>
            <person name="Priest M."/>
            <person name="Roberts A."/>
            <person name="Saif S."/>
            <person name="Shea T."/>
            <person name="Shenoy N."/>
            <person name="Sisk P."/>
            <person name="Stolte C."/>
            <person name="Sykes S."/>
            <person name="Wortman J."/>
            <person name="Nusbaum C."/>
            <person name="Birren B."/>
        </authorList>
    </citation>
    <scope>NUCLEOTIDE SEQUENCE [LARGE SCALE GENOMIC DNA]</scope>
    <source>
        <strain evidence="2 3">54005</strain>
    </source>
</reference>
<proteinExistence type="predicted"/>
<name>X0B6J9_FUSOX</name>
<protein>
    <submittedName>
        <fullName evidence="2">Uncharacterized protein</fullName>
    </submittedName>
</protein>
<gene>
    <name evidence="2" type="ORF">FOQG_17555</name>
</gene>
<evidence type="ECO:0000313" key="2">
    <source>
        <dbReference type="EMBL" id="EXK77740.1"/>
    </source>
</evidence>
<dbReference type="Proteomes" id="UP000030663">
    <property type="component" value="Unassembled WGS sequence"/>
</dbReference>
<keyword evidence="3" id="KW-1185">Reference proteome</keyword>
<organism evidence="2 3">
    <name type="scientific">Fusarium oxysporum f. sp. raphani 54005</name>
    <dbReference type="NCBI Taxonomy" id="1089458"/>
    <lineage>
        <taxon>Eukaryota</taxon>
        <taxon>Fungi</taxon>
        <taxon>Dikarya</taxon>
        <taxon>Ascomycota</taxon>
        <taxon>Pezizomycotina</taxon>
        <taxon>Sordariomycetes</taxon>
        <taxon>Hypocreomycetidae</taxon>
        <taxon>Hypocreales</taxon>
        <taxon>Nectriaceae</taxon>
        <taxon>Fusarium</taxon>
        <taxon>Fusarium oxysporum species complex</taxon>
    </lineage>
</organism>
<accession>X0B6J9</accession>